<keyword evidence="2" id="KW-1185">Reference proteome</keyword>
<reference evidence="1 2" key="1">
    <citation type="submission" date="2016-10" db="EMBL/GenBank/DDBJ databases">
        <authorList>
            <person name="de Groot N.N."/>
        </authorList>
    </citation>
    <scope>NUCLEOTIDE SEQUENCE [LARGE SCALE GENOMIC DNA]</scope>
    <source>
        <strain evidence="1 2">DSM 3217</strain>
    </source>
</reference>
<dbReference type="RefSeq" id="WP_090174463.1">
    <property type="nucleotide sequence ID" value="NZ_FMXR01000017.1"/>
</dbReference>
<dbReference type="InterPro" id="IPR025332">
    <property type="entry name" value="DUF4238"/>
</dbReference>
<evidence type="ECO:0008006" key="3">
    <source>
        <dbReference type="Google" id="ProtNLM"/>
    </source>
</evidence>
<accession>A0A1G6CBH0</accession>
<proteinExistence type="predicted"/>
<dbReference type="OrthoDB" id="581042at2"/>
<dbReference type="AlphaFoldDB" id="A0A1G6CBH0"/>
<name>A0A1G6CBH0_EUBOX</name>
<evidence type="ECO:0000313" key="1">
    <source>
        <dbReference type="EMBL" id="SDB30247.1"/>
    </source>
</evidence>
<dbReference type="EMBL" id="FMXR01000017">
    <property type="protein sequence ID" value="SDB30247.1"/>
    <property type="molecule type" value="Genomic_DNA"/>
</dbReference>
<organism evidence="1 2">
    <name type="scientific">Eubacterium oxidoreducens</name>
    <dbReference type="NCBI Taxonomy" id="1732"/>
    <lineage>
        <taxon>Bacteria</taxon>
        <taxon>Bacillati</taxon>
        <taxon>Bacillota</taxon>
        <taxon>Clostridia</taxon>
        <taxon>Eubacteriales</taxon>
        <taxon>Eubacteriaceae</taxon>
        <taxon>Eubacterium</taxon>
    </lineage>
</organism>
<dbReference type="STRING" id="1732.SAMN02910417_02264"/>
<evidence type="ECO:0000313" key="2">
    <source>
        <dbReference type="Proteomes" id="UP000199228"/>
    </source>
</evidence>
<gene>
    <name evidence="1" type="ORF">SAMN02910417_02264</name>
</gene>
<dbReference type="Proteomes" id="UP000199228">
    <property type="component" value="Unassembled WGS sequence"/>
</dbReference>
<sequence length="305" mass="36198">MNQKNIHKRKQHYVPQVYLRGFSLEYEPREKKQDSKKSMIFTYNLIKQKYDSPNAVPISSICYENDLYEVCREDGKFVLENHLENFFAELEKMFGHYRTDLEKKTLRDNIDASNFLTRKEKIFWITYIAIHLLRNKYFLEEAEKEIKGHINSTVSDGTIKNVVRMMSLPFWEKIDPTSKEVQILRMVMEPMCKMRFCVGVDFEKKIITSDKGASVILKDSSADEYAEVIFPITSSICMILLEDENKQQYSNNVLFELTEEEKEYIVENVVLDAYERIYTNHRFSVSEKKYIKEIAKNRKTMKADK</sequence>
<protein>
    <recommendedName>
        <fullName evidence="3">DUF4238 domain-containing protein</fullName>
    </recommendedName>
</protein>
<dbReference type="Pfam" id="PF14022">
    <property type="entry name" value="DUF4238"/>
    <property type="match status" value="1"/>
</dbReference>